<dbReference type="EMBL" id="VXRG01000119">
    <property type="protein sequence ID" value="MXY94654.1"/>
    <property type="molecule type" value="Genomic_DNA"/>
</dbReference>
<dbReference type="AlphaFoldDB" id="A0A6B0YU67"/>
<accession>A0A6B0YU67</accession>
<protein>
    <submittedName>
        <fullName evidence="1">Uncharacterized protein</fullName>
    </submittedName>
</protein>
<sequence length="84" mass="9157">MIGMDLLDYAQFRSGSVVSLRAGDAIIVETILNVLVWINEEDITPDHKAIIAETGAVSLGIGFDDGVRRCSVLPFPDSSYFKLL</sequence>
<comment type="caution">
    <text evidence="1">The sequence shown here is derived from an EMBL/GenBank/DDBJ whole genome shotgun (WGS) entry which is preliminary data.</text>
</comment>
<proteinExistence type="predicted"/>
<reference evidence="1" key="1">
    <citation type="submission" date="2019-09" db="EMBL/GenBank/DDBJ databases">
        <title>Characterisation of the sponge microbiome using genome-centric metagenomics.</title>
        <authorList>
            <person name="Engelberts J.P."/>
            <person name="Robbins S.J."/>
            <person name="De Goeij J.M."/>
            <person name="Aranda M."/>
            <person name="Bell S.C."/>
            <person name="Webster N.S."/>
        </authorList>
    </citation>
    <scope>NUCLEOTIDE SEQUENCE</scope>
    <source>
        <strain evidence="1">SB0664_bin_27</strain>
    </source>
</reference>
<evidence type="ECO:0000313" key="1">
    <source>
        <dbReference type="EMBL" id="MXY94654.1"/>
    </source>
</evidence>
<organism evidence="1">
    <name type="scientific">Caldilineaceae bacterium SB0664_bin_27</name>
    <dbReference type="NCBI Taxonomy" id="2605260"/>
    <lineage>
        <taxon>Bacteria</taxon>
        <taxon>Bacillati</taxon>
        <taxon>Chloroflexota</taxon>
        <taxon>Caldilineae</taxon>
        <taxon>Caldilineales</taxon>
        <taxon>Caldilineaceae</taxon>
    </lineage>
</organism>
<name>A0A6B0YU67_9CHLR</name>
<gene>
    <name evidence="1" type="ORF">F4Y42_14525</name>
</gene>